<gene>
    <name evidence="2" type="ORF">DF3PB_1680004</name>
</gene>
<proteinExistence type="predicted"/>
<dbReference type="Pfam" id="PF09977">
    <property type="entry name" value="Tad_C"/>
    <property type="match status" value="1"/>
</dbReference>
<sequence>MRGWAVPFIWAWSGLARDVRGSMAPLIAFGVIVGISGAALSVDLVRGSALQQSLHMAADAAALAAAARLPDTSAATNVALAYVEKNMPAAQYGRVLDPADVEFGLWDPKTRAFTPQSGTATAVRVTTRLSEQNENAVGTFFAGILGRRSIDVAASAIAGRGGAPCVIALDPKSPSAAKLSGSALIEAEGCGVHVNSTASSALSASGSSKVEASDICVGGTAGLAGSATTTPESREHCPGQADPLANLEPPSYGGCDHGVTLLKNVVKTLSPGVYCAGIQIFGTSEITLSPGVYVLNGPLSVASTASLAGSDVTIYLKGLLANIDFLQEAKIQLTAPTTGPFAGILFFQDRGSANIHFWAGNSTTDLRGVIYLPASKLYSDNVNLMTPTRACAVLIARQIEFARDGGASIDLTDASCRAGLPGPYQRGVVLLD</sequence>
<reference evidence="2" key="1">
    <citation type="submission" date="2018-07" db="EMBL/GenBank/DDBJ databases">
        <authorList>
            <person name="Quirk P.G."/>
            <person name="Krulwich T.A."/>
        </authorList>
    </citation>
    <scope>NUCLEOTIDE SEQUENCE</scope>
</reference>
<protein>
    <recommendedName>
        <fullName evidence="1">DUF2134 domain-containing protein</fullName>
    </recommendedName>
</protein>
<evidence type="ECO:0000259" key="1">
    <source>
        <dbReference type="Pfam" id="PF09977"/>
    </source>
</evidence>
<dbReference type="EMBL" id="UIDG01000077">
    <property type="protein sequence ID" value="SUS05054.1"/>
    <property type="molecule type" value="Genomic_DNA"/>
</dbReference>
<name>A0A380TC59_9ZZZZ</name>
<dbReference type="InterPro" id="IPR018705">
    <property type="entry name" value="DUF2134_membrane"/>
</dbReference>
<accession>A0A380TC59</accession>
<evidence type="ECO:0000313" key="2">
    <source>
        <dbReference type="EMBL" id="SUS05054.1"/>
    </source>
</evidence>
<dbReference type="AlphaFoldDB" id="A0A380TC59"/>
<organism evidence="2">
    <name type="scientific">metagenome</name>
    <dbReference type="NCBI Taxonomy" id="256318"/>
    <lineage>
        <taxon>unclassified sequences</taxon>
        <taxon>metagenomes</taxon>
    </lineage>
</organism>
<feature type="domain" description="DUF2134" evidence="1">
    <location>
        <begin position="64"/>
        <end position="158"/>
    </location>
</feature>